<accession>A0AAV4MHH8</accession>
<proteinExistence type="predicted"/>
<sequence length="86" mass="9409">MNGLRCHIHPGIDEFDQKMPPPPLLSLRTSSGSVVVNNVDDVALAKALEDKSIWELIPRSLGSVNTAVQEQAADDDSSTTLLKYYQ</sequence>
<gene>
    <name evidence="1" type="ORF">CEXT_199691</name>
</gene>
<evidence type="ECO:0000313" key="2">
    <source>
        <dbReference type="Proteomes" id="UP001054945"/>
    </source>
</evidence>
<evidence type="ECO:0000313" key="1">
    <source>
        <dbReference type="EMBL" id="GIX71310.1"/>
    </source>
</evidence>
<protein>
    <submittedName>
        <fullName evidence="1">Uncharacterized protein</fullName>
    </submittedName>
</protein>
<dbReference type="AlphaFoldDB" id="A0AAV4MHH8"/>
<dbReference type="Proteomes" id="UP001054945">
    <property type="component" value="Unassembled WGS sequence"/>
</dbReference>
<keyword evidence="2" id="KW-1185">Reference proteome</keyword>
<comment type="caution">
    <text evidence="1">The sequence shown here is derived from an EMBL/GenBank/DDBJ whole genome shotgun (WGS) entry which is preliminary data.</text>
</comment>
<reference evidence="1 2" key="1">
    <citation type="submission" date="2021-06" db="EMBL/GenBank/DDBJ databases">
        <title>Caerostris extrusa draft genome.</title>
        <authorList>
            <person name="Kono N."/>
            <person name="Arakawa K."/>
        </authorList>
    </citation>
    <scope>NUCLEOTIDE SEQUENCE [LARGE SCALE GENOMIC DNA]</scope>
</reference>
<organism evidence="1 2">
    <name type="scientific">Caerostris extrusa</name>
    <name type="common">Bark spider</name>
    <name type="synonym">Caerostris bankana</name>
    <dbReference type="NCBI Taxonomy" id="172846"/>
    <lineage>
        <taxon>Eukaryota</taxon>
        <taxon>Metazoa</taxon>
        <taxon>Ecdysozoa</taxon>
        <taxon>Arthropoda</taxon>
        <taxon>Chelicerata</taxon>
        <taxon>Arachnida</taxon>
        <taxon>Araneae</taxon>
        <taxon>Araneomorphae</taxon>
        <taxon>Entelegynae</taxon>
        <taxon>Araneoidea</taxon>
        <taxon>Araneidae</taxon>
        <taxon>Caerostris</taxon>
    </lineage>
</organism>
<dbReference type="EMBL" id="BPLR01002211">
    <property type="protein sequence ID" value="GIX71310.1"/>
    <property type="molecule type" value="Genomic_DNA"/>
</dbReference>
<name>A0AAV4MHH8_CAEEX</name>